<comment type="caution">
    <text evidence="7">Lacks conserved residue(s) required for the propagation of feature annotation.</text>
</comment>
<dbReference type="InterPro" id="IPR001578">
    <property type="entry name" value="Peptidase_C12_UCH"/>
</dbReference>
<sequence length="243" mass="26284">MARKQFVPLESDPLIFTSLLHKLGGSDKLSLVDVLSLDDPDLLAFIPRPVLGLIFIFPGTEAALANIAAQESKSAPYTGAGEAEDIVWFRQTIGNACGLYALLHVAANGTAREIAMEPDSTLDRLFHEAIPLDPEGRARVLESSTELEAAHSASAQQGQSTPPPADVETPFHYIAFSKSYKSGHMYEPAGYVKGPRDLGLVCGHDEDLLSDNARKVLKEYVEREGEGMGDISWGFNLMALVSN</sequence>
<dbReference type="InterPro" id="IPR036959">
    <property type="entry name" value="Peptidase_C12_UCH_sf"/>
</dbReference>
<dbReference type="Gene3D" id="3.40.532.10">
    <property type="entry name" value="Peptidase C12, ubiquitin carboxyl-terminal hydrolase"/>
    <property type="match status" value="1"/>
</dbReference>
<dbReference type="SUPFAM" id="SSF54001">
    <property type="entry name" value="Cysteine proteinases"/>
    <property type="match status" value="1"/>
</dbReference>
<feature type="domain" description="UCH catalytic" evidence="10">
    <location>
        <begin position="5"/>
        <end position="242"/>
    </location>
</feature>
<feature type="compositionally biased region" description="Low complexity" evidence="9">
    <location>
        <begin position="150"/>
        <end position="160"/>
    </location>
</feature>
<evidence type="ECO:0000256" key="5">
    <source>
        <dbReference type="ARBA" id="ARBA00022801"/>
    </source>
</evidence>
<dbReference type="EC" id="3.4.19.12" evidence="8"/>
<dbReference type="STRING" id="1353952.A0A165CST0"/>
<evidence type="ECO:0000256" key="7">
    <source>
        <dbReference type="PROSITE-ProRule" id="PRU01393"/>
    </source>
</evidence>
<dbReference type="GO" id="GO:0004843">
    <property type="term" value="F:cysteine-type deubiquitinase activity"/>
    <property type="evidence" value="ECO:0007669"/>
    <property type="project" value="UniProtKB-EC"/>
</dbReference>
<comment type="catalytic activity">
    <reaction evidence="1 8">
        <text>Thiol-dependent hydrolysis of ester, thioester, amide, peptide and isopeptide bonds formed by the C-terminal Gly of ubiquitin (a 76-residue protein attached to proteins as an intracellular targeting signal).</text>
        <dbReference type="EC" id="3.4.19.12"/>
    </reaction>
</comment>
<dbReference type="AlphaFoldDB" id="A0A165CST0"/>
<dbReference type="Pfam" id="PF01088">
    <property type="entry name" value="Peptidase_C12"/>
    <property type="match status" value="1"/>
</dbReference>
<evidence type="ECO:0000313" key="11">
    <source>
        <dbReference type="EMBL" id="KZT51333.1"/>
    </source>
</evidence>
<dbReference type="InterPro" id="IPR038765">
    <property type="entry name" value="Papain-like_cys_pep_sf"/>
</dbReference>
<dbReference type="EMBL" id="KV424113">
    <property type="protein sequence ID" value="KZT51333.1"/>
    <property type="molecule type" value="Genomic_DNA"/>
</dbReference>
<name>A0A165CST0_9BASI</name>
<dbReference type="CDD" id="cd09616">
    <property type="entry name" value="Peptidase_C12_UCH_L1_L3"/>
    <property type="match status" value="1"/>
</dbReference>
<keyword evidence="12" id="KW-1185">Reference proteome</keyword>
<keyword evidence="5 8" id="KW-0378">Hydrolase</keyword>
<organism evidence="11 12">
    <name type="scientific">Calocera cornea HHB12733</name>
    <dbReference type="NCBI Taxonomy" id="1353952"/>
    <lineage>
        <taxon>Eukaryota</taxon>
        <taxon>Fungi</taxon>
        <taxon>Dikarya</taxon>
        <taxon>Basidiomycota</taxon>
        <taxon>Agaricomycotina</taxon>
        <taxon>Dacrymycetes</taxon>
        <taxon>Dacrymycetales</taxon>
        <taxon>Dacrymycetaceae</taxon>
        <taxon>Calocera</taxon>
    </lineage>
</organism>
<evidence type="ECO:0000256" key="3">
    <source>
        <dbReference type="ARBA" id="ARBA00022670"/>
    </source>
</evidence>
<accession>A0A165CST0</accession>
<reference evidence="11 12" key="1">
    <citation type="journal article" date="2016" name="Mol. Biol. Evol.">
        <title>Comparative Genomics of Early-Diverging Mushroom-Forming Fungi Provides Insights into the Origins of Lignocellulose Decay Capabilities.</title>
        <authorList>
            <person name="Nagy L.G."/>
            <person name="Riley R."/>
            <person name="Tritt A."/>
            <person name="Adam C."/>
            <person name="Daum C."/>
            <person name="Floudas D."/>
            <person name="Sun H."/>
            <person name="Yadav J.S."/>
            <person name="Pangilinan J."/>
            <person name="Larsson K.H."/>
            <person name="Matsuura K."/>
            <person name="Barry K."/>
            <person name="Labutti K."/>
            <person name="Kuo R."/>
            <person name="Ohm R.A."/>
            <person name="Bhattacharya S.S."/>
            <person name="Shirouzu T."/>
            <person name="Yoshinaga Y."/>
            <person name="Martin F.M."/>
            <person name="Grigoriev I.V."/>
            <person name="Hibbett D.S."/>
        </authorList>
    </citation>
    <scope>NUCLEOTIDE SEQUENCE [LARGE SCALE GENOMIC DNA]</scope>
    <source>
        <strain evidence="11 12">HHB12733</strain>
    </source>
</reference>
<keyword evidence="6 8" id="KW-0788">Thiol protease</keyword>
<evidence type="ECO:0000256" key="4">
    <source>
        <dbReference type="ARBA" id="ARBA00022786"/>
    </source>
</evidence>
<dbReference type="PRINTS" id="PR00707">
    <property type="entry name" value="UBCTHYDRLASE"/>
</dbReference>
<comment type="similarity">
    <text evidence="2 7 8">Belongs to the peptidase C12 family.</text>
</comment>
<feature type="region of interest" description="Disordered" evidence="9">
    <location>
        <begin position="143"/>
        <end position="166"/>
    </location>
</feature>
<evidence type="ECO:0000256" key="6">
    <source>
        <dbReference type="ARBA" id="ARBA00022807"/>
    </source>
</evidence>
<dbReference type="InParanoid" id="A0A165CST0"/>
<evidence type="ECO:0000256" key="9">
    <source>
        <dbReference type="SAM" id="MobiDB-lite"/>
    </source>
</evidence>
<evidence type="ECO:0000259" key="10">
    <source>
        <dbReference type="PROSITE" id="PS52048"/>
    </source>
</evidence>
<evidence type="ECO:0000256" key="1">
    <source>
        <dbReference type="ARBA" id="ARBA00000707"/>
    </source>
</evidence>
<keyword evidence="4 8" id="KW-0833">Ubl conjugation pathway</keyword>
<evidence type="ECO:0000313" key="12">
    <source>
        <dbReference type="Proteomes" id="UP000076842"/>
    </source>
</evidence>
<evidence type="ECO:0000256" key="2">
    <source>
        <dbReference type="ARBA" id="ARBA00009326"/>
    </source>
</evidence>
<evidence type="ECO:0000256" key="8">
    <source>
        <dbReference type="RuleBase" id="RU361215"/>
    </source>
</evidence>
<dbReference type="Proteomes" id="UP000076842">
    <property type="component" value="Unassembled WGS sequence"/>
</dbReference>
<gene>
    <name evidence="11" type="ORF">CALCODRAFT_443239</name>
</gene>
<dbReference type="GO" id="GO:0016579">
    <property type="term" value="P:protein deubiquitination"/>
    <property type="evidence" value="ECO:0007669"/>
    <property type="project" value="TreeGrafter"/>
</dbReference>
<dbReference type="GO" id="GO:0005737">
    <property type="term" value="C:cytoplasm"/>
    <property type="evidence" value="ECO:0007669"/>
    <property type="project" value="TreeGrafter"/>
</dbReference>
<protein>
    <recommendedName>
        <fullName evidence="8">Ubiquitin carboxyl-terminal hydrolase</fullName>
        <ecNumber evidence="8">3.4.19.12</ecNumber>
    </recommendedName>
</protein>
<dbReference type="PANTHER" id="PTHR10589">
    <property type="entry name" value="UBIQUITIN CARBOXYL-TERMINAL HYDROLASE"/>
    <property type="match status" value="1"/>
</dbReference>
<keyword evidence="3 8" id="KW-0645">Protease</keyword>
<dbReference type="OrthoDB" id="427186at2759"/>
<proteinExistence type="inferred from homology"/>
<dbReference type="PROSITE" id="PS52048">
    <property type="entry name" value="UCH_DOMAIN"/>
    <property type="match status" value="1"/>
</dbReference>
<dbReference type="GO" id="GO:0006511">
    <property type="term" value="P:ubiquitin-dependent protein catabolic process"/>
    <property type="evidence" value="ECO:0007669"/>
    <property type="project" value="UniProtKB-UniRule"/>
</dbReference>
<dbReference type="PANTHER" id="PTHR10589:SF17">
    <property type="entry name" value="UBIQUITIN CARBOXYL-TERMINAL HYDROLASE"/>
    <property type="match status" value="1"/>
</dbReference>